<reference evidence="1" key="2">
    <citation type="journal article" date="2015" name="Data Brief">
        <title>Shoot transcriptome of the giant reed, Arundo donax.</title>
        <authorList>
            <person name="Barrero R.A."/>
            <person name="Guerrero F.D."/>
            <person name="Moolhuijzen P."/>
            <person name="Goolsby J.A."/>
            <person name="Tidwell J."/>
            <person name="Bellgard S.E."/>
            <person name="Bellgard M.I."/>
        </authorList>
    </citation>
    <scope>NUCLEOTIDE SEQUENCE</scope>
    <source>
        <tissue evidence="1">Shoot tissue taken approximately 20 cm above the soil surface</tissue>
    </source>
</reference>
<accession>A0A0A9CC56</accession>
<sequence length="31" mass="3327">MQHATNQVAKICTQAVVCSSSFYKPAQANSL</sequence>
<reference evidence="1" key="1">
    <citation type="submission" date="2014-09" db="EMBL/GenBank/DDBJ databases">
        <authorList>
            <person name="Magalhaes I.L.F."/>
            <person name="Oliveira U."/>
            <person name="Santos F.R."/>
            <person name="Vidigal T.H.D.A."/>
            <person name="Brescovit A.D."/>
            <person name="Santos A.J."/>
        </authorList>
    </citation>
    <scope>NUCLEOTIDE SEQUENCE</scope>
    <source>
        <tissue evidence="1">Shoot tissue taken approximately 20 cm above the soil surface</tissue>
    </source>
</reference>
<name>A0A0A9CC56_ARUDO</name>
<dbReference type="EMBL" id="GBRH01225862">
    <property type="protein sequence ID" value="JAD72033.1"/>
    <property type="molecule type" value="Transcribed_RNA"/>
</dbReference>
<organism evidence="1">
    <name type="scientific">Arundo donax</name>
    <name type="common">Giant reed</name>
    <name type="synonym">Donax arundinaceus</name>
    <dbReference type="NCBI Taxonomy" id="35708"/>
    <lineage>
        <taxon>Eukaryota</taxon>
        <taxon>Viridiplantae</taxon>
        <taxon>Streptophyta</taxon>
        <taxon>Embryophyta</taxon>
        <taxon>Tracheophyta</taxon>
        <taxon>Spermatophyta</taxon>
        <taxon>Magnoliopsida</taxon>
        <taxon>Liliopsida</taxon>
        <taxon>Poales</taxon>
        <taxon>Poaceae</taxon>
        <taxon>PACMAD clade</taxon>
        <taxon>Arundinoideae</taxon>
        <taxon>Arundineae</taxon>
        <taxon>Arundo</taxon>
    </lineage>
</organism>
<evidence type="ECO:0000313" key="1">
    <source>
        <dbReference type="EMBL" id="JAD72033.1"/>
    </source>
</evidence>
<dbReference type="AlphaFoldDB" id="A0A0A9CC56"/>
<proteinExistence type="predicted"/>
<protein>
    <submittedName>
        <fullName evidence="1">Uncharacterized protein</fullName>
    </submittedName>
</protein>